<evidence type="ECO:0000313" key="3">
    <source>
        <dbReference type="Proteomes" id="UP000661193"/>
    </source>
</evidence>
<accession>A0ABS1UNM0</accession>
<feature type="transmembrane region" description="Helical" evidence="1">
    <location>
        <begin position="386"/>
        <end position="407"/>
    </location>
</feature>
<reference evidence="2 3" key="1">
    <citation type="submission" date="2021-01" db="EMBL/GenBank/DDBJ databases">
        <title>Genome sequencing of Micromonospora fiedleri MG-37.</title>
        <authorList>
            <person name="Moreland P.E.J."/>
            <person name="Stach J.E.M."/>
        </authorList>
    </citation>
    <scope>NUCLEOTIDE SEQUENCE [LARGE SCALE GENOMIC DNA]</scope>
    <source>
        <strain evidence="2 3">MG-37</strain>
    </source>
</reference>
<comment type="caution">
    <text evidence="2">The sequence shown here is derived from an EMBL/GenBank/DDBJ whole genome shotgun (WGS) entry which is preliminary data.</text>
</comment>
<dbReference type="RefSeq" id="WP_203221908.1">
    <property type="nucleotide sequence ID" value="NZ_JAETXL010000004.1"/>
</dbReference>
<organism evidence="2 3">
    <name type="scientific">Micromonospora fiedleri</name>
    <dbReference type="NCBI Taxonomy" id="1157498"/>
    <lineage>
        <taxon>Bacteria</taxon>
        <taxon>Bacillati</taxon>
        <taxon>Actinomycetota</taxon>
        <taxon>Actinomycetes</taxon>
        <taxon>Micromonosporales</taxon>
        <taxon>Micromonosporaceae</taxon>
        <taxon>Micromonospora</taxon>
    </lineage>
</organism>
<feature type="transmembrane region" description="Helical" evidence="1">
    <location>
        <begin position="110"/>
        <end position="128"/>
    </location>
</feature>
<evidence type="ECO:0000256" key="1">
    <source>
        <dbReference type="SAM" id="Phobius"/>
    </source>
</evidence>
<feature type="transmembrane region" description="Helical" evidence="1">
    <location>
        <begin position="324"/>
        <end position="349"/>
    </location>
</feature>
<keyword evidence="1" id="KW-0812">Transmembrane</keyword>
<evidence type="ECO:0000313" key="2">
    <source>
        <dbReference type="EMBL" id="MBL6277238.1"/>
    </source>
</evidence>
<keyword evidence="1" id="KW-0472">Membrane</keyword>
<dbReference type="NCBIfam" id="NF037962">
    <property type="entry name" value="arsenic_eff"/>
    <property type="match status" value="1"/>
</dbReference>
<proteinExistence type="predicted"/>
<dbReference type="InterPro" id="IPR021552">
    <property type="entry name" value="ArsP_2"/>
</dbReference>
<gene>
    <name evidence="2" type="ORF">JMF97_13840</name>
</gene>
<dbReference type="EMBL" id="JAETXL010000004">
    <property type="protein sequence ID" value="MBL6277238.1"/>
    <property type="molecule type" value="Genomic_DNA"/>
</dbReference>
<feature type="transmembrane region" description="Helical" evidence="1">
    <location>
        <begin position="214"/>
        <end position="234"/>
    </location>
</feature>
<dbReference type="Proteomes" id="UP000661193">
    <property type="component" value="Unassembled WGS sequence"/>
</dbReference>
<name>A0ABS1UNM0_9ACTN</name>
<keyword evidence="1" id="KW-1133">Transmembrane helix</keyword>
<feature type="transmembrane region" description="Helical" evidence="1">
    <location>
        <begin position="246"/>
        <end position="266"/>
    </location>
</feature>
<protein>
    <submittedName>
        <fullName evidence="2">Arsenic efflux protein</fullName>
    </submittedName>
</protein>
<dbReference type="Pfam" id="PF11449">
    <property type="entry name" value="ArsP_2"/>
    <property type="match status" value="2"/>
</dbReference>
<feature type="transmembrane region" description="Helical" evidence="1">
    <location>
        <begin position="79"/>
        <end position="98"/>
    </location>
</feature>
<feature type="transmembrane region" description="Helical" evidence="1">
    <location>
        <begin position="295"/>
        <end position="312"/>
    </location>
</feature>
<keyword evidence="3" id="KW-1185">Reference proteome</keyword>
<feature type="transmembrane region" description="Helical" evidence="1">
    <location>
        <begin position="51"/>
        <end position="73"/>
    </location>
</feature>
<sequence>MAEIVLRPIADAFMQVGVYVAVMVALFGWLRWRYGDRVTDGLTRHRRFGPMVGALLGVSPGCGGAIILMPLYARGKVSFGTVIAALVATMGDSSWVVMAWNPMFALKIHTLLFVVGLITGYVVDALGIDPARAVRRTPAVVAVPAGSAALTTPVGSGVGGAGSGGSGVGGSGSGGSGAVPVGGGGGLVAVGVPDLAGSRRLLGGVLPQMSASTIFWGLTVPAFAVSVPVLFQLIDPAMLTRALGGVDPYLALGVLGTLLATLIFAAGRGRLADDNLETAHPQSIGATLRHSAHEASFITVWVAVAYLAWQVVTSTTGFDGSQIALGGLLGVLVGAGIGLIPGCAVQIVFTGLYVSGGLPLPTLVANAISQDGDALIPLAALRRHSALMATVITTIPAVVVGSALLLLL</sequence>
<feature type="transmembrane region" description="Helical" evidence="1">
    <location>
        <begin position="12"/>
        <end position="30"/>
    </location>
</feature>